<protein>
    <submittedName>
        <fullName evidence="1">Uncharacterized protein</fullName>
    </submittedName>
</protein>
<dbReference type="SUPFAM" id="SSF56784">
    <property type="entry name" value="HAD-like"/>
    <property type="match status" value="1"/>
</dbReference>
<dbReference type="GO" id="GO:0006564">
    <property type="term" value="P:L-serine biosynthetic process"/>
    <property type="evidence" value="ECO:0007669"/>
    <property type="project" value="TreeGrafter"/>
</dbReference>
<accession>A0AA39CG41</accession>
<evidence type="ECO:0000313" key="1">
    <source>
        <dbReference type="EMBL" id="KAJ9607032.1"/>
    </source>
</evidence>
<dbReference type="GO" id="GO:0036424">
    <property type="term" value="F:L-phosphoserine phosphatase activity"/>
    <property type="evidence" value="ECO:0007669"/>
    <property type="project" value="TreeGrafter"/>
</dbReference>
<dbReference type="Gene3D" id="3.40.50.300">
    <property type="entry name" value="P-loop containing nucleotide triphosphate hydrolases"/>
    <property type="match status" value="1"/>
</dbReference>
<dbReference type="EMBL" id="JAPDRK010000012">
    <property type="protein sequence ID" value="KAJ9607032.1"/>
    <property type="molecule type" value="Genomic_DNA"/>
</dbReference>
<dbReference type="PANTHER" id="PTHR43344">
    <property type="entry name" value="PHOSPHOSERINE PHOSPHATASE"/>
    <property type="match status" value="1"/>
</dbReference>
<dbReference type="PANTHER" id="PTHR43344:SF20">
    <property type="entry name" value="URACIL PHOSPHORIBOSYLTRANSFERASE"/>
    <property type="match status" value="1"/>
</dbReference>
<dbReference type="Pfam" id="PF12710">
    <property type="entry name" value="HAD"/>
    <property type="match status" value="1"/>
</dbReference>
<evidence type="ECO:0000313" key="2">
    <source>
        <dbReference type="Proteomes" id="UP001172673"/>
    </source>
</evidence>
<sequence>MCAEKLIDFDNCPAGRPIVVGIYGLPGSGKTFVLNGLRQTHGTDCLLTEGSEVISRLVEGGLAAFQVLDEAQKYSVRELATRTIVADCMNDGKTAIVTGHFMLWPNVDNDRTAVWTQQDSETYTHIIYLNTLAETIRERCLQHGGKIRPSLSVDQLREWQKEEEAQLRSACQKNGIIYYALENEQATLKIIKLLEIFLHGKHDSHRQEAEALLDRIVSSSTKSLVSALVLDADKTLSPADSGRLFWKHVERDKIPPSTTDPLKQIFGGPLGYSSAAFLQAALLYEELAGDKIFENACADVAAQISLYPDIASLLLRIQSDEKVMAMVVTCGLRLVWEKVLHRYGLLSTTRIIGSGPLTGTQVITGQVKARLVARLQKKYNLRVTAVGDGILDLEMFAQADQAVIVVGDEQTRSQRMEGELARAINDGRFTAYQAVFAERTSPRLSTSSLPLVDLNSRMFWDGVVLGLPDTALSVTHFTDTRVSKILATPMRDAANRGPVLRRAHWQTGQ</sequence>
<dbReference type="InterPro" id="IPR027417">
    <property type="entry name" value="P-loop_NTPase"/>
</dbReference>
<dbReference type="AlphaFoldDB" id="A0AA39CG41"/>
<dbReference type="GO" id="GO:0000287">
    <property type="term" value="F:magnesium ion binding"/>
    <property type="evidence" value="ECO:0007669"/>
    <property type="project" value="TreeGrafter"/>
</dbReference>
<comment type="caution">
    <text evidence="1">The sequence shown here is derived from an EMBL/GenBank/DDBJ whole genome shotgun (WGS) entry which is preliminary data.</text>
</comment>
<dbReference type="InterPro" id="IPR023214">
    <property type="entry name" value="HAD_sf"/>
</dbReference>
<dbReference type="InterPro" id="IPR050582">
    <property type="entry name" value="HAD-like_SerB"/>
</dbReference>
<dbReference type="GO" id="GO:0005737">
    <property type="term" value="C:cytoplasm"/>
    <property type="evidence" value="ECO:0007669"/>
    <property type="project" value="TreeGrafter"/>
</dbReference>
<dbReference type="Gene3D" id="3.40.50.1000">
    <property type="entry name" value="HAD superfamily/HAD-like"/>
    <property type="match status" value="1"/>
</dbReference>
<dbReference type="Proteomes" id="UP001172673">
    <property type="component" value="Unassembled WGS sequence"/>
</dbReference>
<proteinExistence type="predicted"/>
<dbReference type="InterPro" id="IPR036412">
    <property type="entry name" value="HAD-like_sf"/>
</dbReference>
<gene>
    <name evidence="1" type="ORF">H2200_008104</name>
</gene>
<dbReference type="SUPFAM" id="SSF52540">
    <property type="entry name" value="P-loop containing nucleoside triphosphate hydrolases"/>
    <property type="match status" value="1"/>
</dbReference>
<name>A0AA39CG41_9EURO</name>
<keyword evidence="2" id="KW-1185">Reference proteome</keyword>
<organism evidence="1 2">
    <name type="scientific">Cladophialophora chaetospira</name>
    <dbReference type="NCBI Taxonomy" id="386627"/>
    <lineage>
        <taxon>Eukaryota</taxon>
        <taxon>Fungi</taxon>
        <taxon>Dikarya</taxon>
        <taxon>Ascomycota</taxon>
        <taxon>Pezizomycotina</taxon>
        <taxon>Eurotiomycetes</taxon>
        <taxon>Chaetothyriomycetidae</taxon>
        <taxon>Chaetothyriales</taxon>
        <taxon>Herpotrichiellaceae</taxon>
        <taxon>Cladophialophora</taxon>
    </lineage>
</organism>
<reference evidence="1" key="1">
    <citation type="submission" date="2022-10" db="EMBL/GenBank/DDBJ databases">
        <title>Culturing micro-colonial fungi from biological soil crusts in the Mojave desert and describing Neophaeococcomyces mojavensis, and introducing the new genera and species Taxawa tesnikishii.</title>
        <authorList>
            <person name="Kurbessoian T."/>
            <person name="Stajich J.E."/>
        </authorList>
    </citation>
    <scope>NUCLEOTIDE SEQUENCE</scope>
    <source>
        <strain evidence="1">TK_41</strain>
    </source>
</reference>
<dbReference type="Pfam" id="PF13207">
    <property type="entry name" value="AAA_17"/>
    <property type="match status" value="1"/>
</dbReference>